<dbReference type="EMBL" id="JALLPJ020000737">
    <property type="protein sequence ID" value="KAL3784146.1"/>
    <property type="molecule type" value="Genomic_DNA"/>
</dbReference>
<evidence type="ECO:0000313" key="4">
    <source>
        <dbReference type="Proteomes" id="UP001530400"/>
    </source>
</evidence>
<dbReference type="PANTHER" id="PTHR21184:SF6">
    <property type="entry name" value="CONSERVED PLASMA MEMBRANE PROTEIN"/>
    <property type="match status" value="1"/>
</dbReference>
<protein>
    <recommendedName>
        <fullName evidence="2">Menorin-like domain-containing protein</fullName>
    </recommendedName>
</protein>
<comment type="caution">
    <text evidence="3">The sequence shown here is derived from an EMBL/GenBank/DDBJ whole genome shotgun (WGS) entry which is preliminary data.</text>
</comment>
<dbReference type="Pfam" id="PF10223">
    <property type="entry name" value="Menorin_N"/>
    <property type="match status" value="1"/>
</dbReference>
<dbReference type="PANTHER" id="PTHR21184">
    <property type="entry name" value="MENORIN (DENDRITIC BRANCHING PROTEIN)"/>
    <property type="match status" value="1"/>
</dbReference>
<comment type="similarity">
    <text evidence="1">Belongs to the menorin family.</text>
</comment>
<sequence length="269" mass="30925">MHQSAQPIQHCWHHAVNSQSKLEHALSSVNEPTIKIQSIEADIIFSHSKQQSVMGHPPDTDGDLTLTSFLEQLQSSQFQYSSGKCTQRIVKLDFKCNTSFQSSIPCIQSYLQHLPTRFHHSVWINADILPGPGEDLDDAEFQLKLKPKFNAHEFLETVTNHLTGTTLSIGWTTSLTDKRAVYTNEMVNGMIQVLKPYSKLQVTFPVRATSFRNSWNALKLLYENDWTVTLWWSLDKLESEEMDWIYTTLEEGDELLKNRTYYDLIGFPV</sequence>
<proteinExistence type="inferred from homology"/>
<keyword evidence="4" id="KW-1185">Reference proteome</keyword>
<evidence type="ECO:0000256" key="1">
    <source>
        <dbReference type="ARBA" id="ARBA00044953"/>
    </source>
</evidence>
<organism evidence="3 4">
    <name type="scientific">Cyclotella atomus</name>
    <dbReference type="NCBI Taxonomy" id="382360"/>
    <lineage>
        <taxon>Eukaryota</taxon>
        <taxon>Sar</taxon>
        <taxon>Stramenopiles</taxon>
        <taxon>Ochrophyta</taxon>
        <taxon>Bacillariophyta</taxon>
        <taxon>Coscinodiscophyceae</taxon>
        <taxon>Thalassiosirophycidae</taxon>
        <taxon>Stephanodiscales</taxon>
        <taxon>Stephanodiscaceae</taxon>
        <taxon>Cyclotella</taxon>
    </lineage>
</organism>
<evidence type="ECO:0000259" key="2">
    <source>
        <dbReference type="Pfam" id="PF10223"/>
    </source>
</evidence>
<accession>A0ABD3P9Y1</accession>
<name>A0ABD3P9Y1_9STRA</name>
<dbReference type="AlphaFoldDB" id="A0ABD3P9Y1"/>
<reference evidence="3 4" key="1">
    <citation type="submission" date="2024-10" db="EMBL/GenBank/DDBJ databases">
        <title>Updated reference genomes for cyclostephanoid diatoms.</title>
        <authorList>
            <person name="Roberts W.R."/>
            <person name="Alverson A.J."/>
        </authorList>
    </citation>
    <scope>NUCLEOTIDE SEQUENCE [LARGE SCALE GENOMIC DNA]</scope>
    <source>
        <strain evidence="3 4">AJA010-31</strain>
    </source>
</reference>
<feature type="domain" description="Menorin-like" evidence="2">
    <location>
        <begin position="12"/>
        <end position="264"/>
    </location>
</feature>
<dbReference type="Proteomes" id="UP001530400">
    <property type="component" value="Unassembled WGS sequence"/>
</dbReference>
<gene>
    <name evidence="3" type="ORF">ACHAWO_006360</name>
</gene>
<dbReference type="InterPro" id="IPR019356">
    <property type="entry name" value="Menorin_dom"/>
</dbReference>
<evidence type="ECO:0000313" key="3">
    <source>
        <dbReference type="EMBL" id="KAL3784146.1"/>
    </source>
</evidence>